<protein>
    <submittedName>
        <fullName evidence="2">Uncharacterized protein</fullName>
    </submittedName>
</protein>
<comment type="caution">
    <text evidence="2">The sequence shown here is derived from an EMBL/GenBank/DDBJ whole genome shotgun (WGS) entry which is preliminary data.</text>
</comment>
<organism evidence="2 3">
    <name type="scientific">Streptomyces acidiscabies</name>
    <dbReference type="NCBI Taxonomy" id="42234"/>
    <lineage>
        <taxon>Bacteria</taxon>
        <taxon>Bacillati</taxon>
        <taxon>Actinomycetota</taxon>
        <taxon>Actinomycetes</taxon>
        <taxon>Kitasatosporales</taxon>
        <taxon>Streptomycetaceae</taxon>
        <taxon>Streptomyces</taxon>
    </lineage>
</organism>
<evidence type="ECO:0000256" key="1">
    <source>
        <dbReference type="SAM" id="MobiDB-lite"/>
    </source>
</evidence>
<dbReference type="EMBL" id="JARAWP010000011">
    <property type="protein sequence ID" value="MDX3020122.1"/>
    <property type="molecule type" value="Genomic_DNA"/>
</dbReference>
<feature type="region of interest" description="Disordered" evidence="1">
    <location>
        <begin position="144"/>
        <end position="169"/>
    </location>
</feature>
<accession>A0ABU4LYY1</accession>
<sequence>MKNSLRIKVLLSPGARADLQQLNQRALRHPHGREEALLEAAIVMLHRLNGRRHPTKPLDYNPHFADLSDCDTTYVGADPYEKPPLRIVSRDIRPSRSDGITRREIVAIGARQDSKVYRVAGQRLRRPVGVTLSELAAQREPTIDLSRSRQYSVNSFDSPSADEPDLLFE</sequence>
<dbReference type="RefSeq" id="WP_319166824.1">
    <property type="nucleotide sequence ID" value="NZ_JARAWP010000011.1"/>
</dbReference>
<proteinExistence type="predicted"/>
<feature type="compositionally biased region" description="Polar residues" evidence="1">
    <location>
        <begin position="148"/>
        <end position="158"/>
    </location>
</feature>
<evidence type="ECO:0000313" key="3">
    <source>
        <dbReference type="Proteomes" id="UP001272987"/>
    </source>
</evidence>
<feature type="compositionally biased region" description="Acidic residues" evidence="1">
    <location>
        <begin position="160"/>
        <end position="169"/>
    </location>
</feature>
<reference evidence="2 3" key="1">
    <citation type="journal article" date="2023" name="Microb. Genom.">
        <title>Mesoterricola silvestris gen. nov., sp. nov., Mesoterricola sediminis sp. nov., Geothrix oryzae sp. nov., Geothrix edaphica sp. nov., Geothrix rubra sp. nov., and Geothrix limicola sp. nov., six novel members of Acidobacteriota isolated from soils.</title>
        <authorList>
            <person name="Weisberg A.J."/>
            <person name="Pearce E."/>
            <person name="Kramer C.G."/>
            <person name="Chang J.H."/>
            <person name="Clarke C.R."/>
        </authorList>
    </citation>
    <scope>NUCLEOTIDE SEQUENCE [LARGE SCALE GENOMIC DNA]</scope>
    <source>
        <strain evidence="2 3">NB05-1H</strain>
    </source>
</reference>
<dbReference type="Proteomes" id="UP001272987">
    <property type="component" value="Unassembled WGS sequence"/>
</dbReference>
<keyword evidence="3" id="KW-1185">Reference proteome</keyword>
<name>A0ABU4LYY1_9ACTN</name>
<evidence type="ECO:0000313" key="2">
    <source>
        <dbReference type="EMBL" id="MDX3020122.1"/>
    </source>
</evidence>
<gene>
    <name evidence="2" type="ORF">PV666_19850</name>
</gene>